<sequence>MTPSLKATLTTLALAACVAAAPSRMASRQVLSGHGTLSAPTSGLVVAQGSSFPFAFQDSNWCEDGYSTITVWLTENAPTASSLNGTTGQLLDGQFIHYFGQYLIPNFGLPALSGTTPPPSTLVLPTLSSDVTTGDEIYLAVVETGTNCPPGLHVPPQYEITSLPVVIG</sequence>
<keyword evidence="1" id="KW-0732">Signal</keyword>
<dbReference type="OrthoDB" id="2671at2759"/>
<evidence type="ECO:0000313" key="3">
    <source>
        <dbReference type="Proteomes" id="UP000518752"/>
    </source>
</evidence>
<name>A0A8H5HQT3_9AGAR</name>
<accession>A0A8H5HQT3</accession>
<evidence type="ECO:0000256" key="1">
    <source>
        <dbReference type="SAM" id="SignalP"/>
    </source>
</evidence>
<dbReference type="EMBL" id="JAACJN010000031">
    <property type="protein sequence ID" value="KAF5387495.1"/>
    <property type="molecule type" value="Genomic_DNA"/>
</dbReference>
<reference evidence="2 3" key="1">
    <citation type="journal article" date="2020" name="ISME J.">
        <title>Uncovering the hidden diversity of litter-decomposition mechanisms in mushroom-forming fungi.</title>
        <authorList>
            <person name="Floudas D."/>
            <person name="Bentzer J."/>
            <person name="Ahren D."/>
            <person name="Johansson T."/>
            <person name="Persson P."/>
            <person name="Tunlid A."/>
        </authorList>
    </citation>
    <scope>NUCLEOTIDE SEQUENCE [LARGE SCALE GENOMIC DNA]</scope>
    <source>
        <strain evidence="2 3">CBS 406.79</strain>
    </source>
</reference>
<dbReference type="Proteomes" id="UP000518752">
    <property type="component" value="Unassembled WGS sequence"/>
</dbReference>
<gene>
    <name evidence="2" type="ORF">D9757_006510</name>
</gene>
<feature type="chain" id="PRO_5034704812" evidence="1">
    <location>
        <begin position="21"/>
        <end position="168"/>
    </location>
</feature>
<evidence type="ECO:0000313" key="2">
    <source>
        <dbReference type="EMBL" id="KAF5387495.1"/>
    </source>
</evidence>
<organism evidence="2 3">
    <name type="scientific">Collybiopsis confluens</name>
    <dbReference type="NCBI Taxonomy" id="2823264"/>
    <lineage>
        <taxon>Eukaryota</taxon>
        <taxon>Fungi</taxon>
        <taxon>Dikarya</taxon>
        <taxon>Basidiomycota</taxon>
        <taxon>Agaricomycotina</taxon>
        <taxon>Agaricomycetes</taxon>
        <taxon>Agaricomycetidae</taxon>
        <taxon>Agaricales</taxon>
        <taxon>Marasmiineae</taxon>
        <taxon>Omphalotaceae</taxon>
        <taxon>Collybiopsis</taxon>
    </lineage>
</organism>
<feature type="signal peptide" evidence="1">
    <location>
        <begin position="1"/>
        <end position="20"/>
    </location>
</feature>
<comment type="caution">
    <text evidence="2">The sequence shown here is derived from an EMBL/GenBank/DDBJ whole genome shotgun (WGS) entry which is preliminary data.</text>
</comment>
<protein>
    <submittedName>
        <fullName evidence="2">Uncharacterized protein</fullName>
    </submittedName>
</protein>
<proteinExistence type="predicted"/>
<dbReference type="PROSITE" id="PS51257">
    <property type="entry name" value="PROKAR_LIPOPROTEIN"/>
    <property type="match status" value="1"/>
</dbReference>
<dbReference type="AlphaFoldDB" id="A0A8H5HQT3"/>
<keyword evidence="3" id="KW-1185">Reference proteome</keyword>